<evidence type="ECO:0000313" key="14">
    <source>
        <dbReference type="Proteomes" id="UP000095280"/>
    </source>
</evidence>
<evidence type="ECO:0000313" key="15">
    <source>
        <dbReference type="WBParaSite" id="maker-uti_cns_0006223-snap-gene-0.11-mRNA-1"/>
    </source>
</evidence>
<feature type="region of interest" description="Disordered" evidence="12">
    <location>
        <begin position="780"/>
        <end position="842"/>
    </location>
</feature>
<evidence type="ECO:0000256" key="5">
    <source>
        <dbReference type="ARBA" id="ARBA00022989"/>
    </source>
</evidence>
<evidence type="ECO:0000256" key="12">
    <source>
        <dbReference type="SAM" id="MobiDB-lite"/>
    </source>
</evidence>
<keyword evidence="9 11" id="KW-0739">Sodium transport</keyword>
<protein>
    <submittedName>
        <fullName evidence="15">Ion_trans domain-containing protein</fullName>
    </submittedName>
</protein>
<feature type="compositionally biased region" description="Gly residues" evidence="12">
    <location>
        <begin position="814"/>
        <end position="836"/>
    </location>
</feature>
<evidence type="ECO:0000256" key="6">
    <source>
        <dbReference type="ARBA" id="ARBA00023053"/>
    </source>
</evidence>
<keyword evidence="8 13" id="KW-0472">Membrane</keyword>
<evidence type="ECO:0000256" key="1">
    <source>
        <dbReference type="ARBA" id="ARBA00004141"/>
    </source>
</evidence>
<comment type="subcellular location">
    <subcellularLocation>
        <location evidence="1">Membrane</location>
        <topology evidence="1">Multi-pass membrane protein</topology>
    </subcellularLocation>
</comment>
<evidence type="ECO:0000256" key="3">
    <source>
        <dbReference type="ARBA" id="ARBA00022461"/>
    </source>
</evidence>
<evidence type="ECO:0000256" key="10">
    <source>
        <dbReference type="ARBA" id="ARBA00023303"/>
    </source>
</evidence>
<organism evidence="14 15">
    <name type="scientific">Macrostomum lignano</name>
    <dbReference type="NCBI Taxonomy" id="282301"/>
    <lineage>
        <taxon>Eukaryota</taxon>
        <taxon>Metazoa</taxon>
        <taxon>Spiralia</taxon>
        <taxon>Lophotrochozoa</taxon>
        <taxon>Platyhelminthes</taxon>
        <taxon>Rhabditophora</taxon>
        <taxon>Macrostomorpha</taxon>
        <taxon>Macrostomida</taxon>
        <taxon>Macrostomidae</taxon>
        <taxon>Macrostomum</taxon>
    </lineage>
</organism>
<evidence type="ECO:0000256" key="4">
    <source>
        <dbReference type="ARBA" id="ARBA00022692"/>
    </source>
</evidence>
<keyword evidence="5 13" id="KW-1133">Transmembrane helix</keyword>
<dbReference type="PRINTS" id="PR01078">
    <property type="entry name" value="AMINACHANNEL"/>
</dbReference>
<evidence type="ECO:0000256" key="8">
    <source>
        <dbReference type="ARBA" id="ARBA00023136"/>
    </source>
</evidence>
<accession>A0A1I8HH58</accession>
<proteinExistence type="inferred from homology"/>
<dbReference type="GO" id="GO:0005886">
    <property type="term" value="C:plasma membrane"/>
    <property type="evidence" value="ECO:0007669"/>
    <property type="project" value="TreeGrafter"/>
</dbReference>
<dbReference type="Proteomes" id="UP000095280">
    <property type="component" value="Unplaced"/>
</dbReference>
<feature type="transmembrane region" description="Helical" evidence="13">
    <location>
        <begin position="92"/>
        <end position="111"/>
    </location>
</feature>
<keyword evidence="14" id="KW-1185">Reference proteome</keyword>
<dbReference type="WBParaSite" id="maker-uti_cns_0006223-snap-gene-0.11-mRNA-1">
    <property type="protein sequence ID" value="maker-uti_cns_0006223-snap-gene-0.11-mRNA-1"/>
    <property type="gene ID" value="maker-uti_cns_0006223-snap-gene-0.11"/>
</dbReference>
<keyword evidence="6" id="KW-0915">Sodium</keyword>
<evidence type="ECO:0000256" key="11">
    <source>
        <dbReference type="RuleBase" id="RU000679"/>
    </source>
</evidence>
<feature type="compositionally biased region" description="Polar residues" evidence="12">
    <location>
        <begin position="707"/>
        <end position="718"/>
    </location>
</feature>
<dbReference type="Gene3D" id="1.10.287.770">
    <property type="entry name" value="YojJ-like"/>
    <property type="match status" value="1"/>
</dbReference>
<evidence type="ECO:0000256" key="9">
    <source>
        <dbReference type="ARBA" id="ARBA00023201"/>
    </source>
</evidence>
<feature type="transmembrane region" description="Helical" evidence="13">
    <location>
        <begin position="205"/>
        <end position="225"/>
    </location>
</feature>
<keyword evidence="7 11" id="KW-0406">Ion transport</keyword>
<keyword evidence="3 11" id="KW-0894">Sodium channel</keyword>
<keyword evidence="2 11" id="KW-0813">Transport</keyword>
<dbReference type="InterPro" id="IPR001873">
    <property type="entry name" value="ENaC"/>
</dbReference>
<keyword evidence="4 11" id="KW-0812">Transmembrane</keyword>
<dbReference type="PANTHER" id="PTHR11690:SF248">
    <property type="entry name" value="PICKPOCKET 17, ISOFORM A"/>
    <property type="match status" value="1"/>
</dbReference>
<comment type="similarity">
    <text evidence="11">Belongs to the amiloride-sensitive sodium channel (TC 1.A.6) family.</text>
</comment>
<dbReference type="GO" id="GO:0015280">
    <property type="term" value="F:ligand-gated sodium channel activity"/>
    <property type="evidence" value="ECO:0007669"/>
    <property type="project" value="TreeGrafter"/>
</dbReference>
<dbReference type="PANTHER" id="PTHR11690">
    <property type="entry name" value="AMILORIDE-SENSITIVE SODIUM CHANNEL-RELATED"/>
    <property type="match status" value="1"/>
</dbReference>
<evidence type="ECO:0000256" key="13">
    <source>
        <dbReference type="SAM" id="Phobius"/>
    </source>
</evidence>
<feature type="compositionally biased region" description="Low complexity" evidence="12">
    <location>
        <begin position="780"/>
        <end position="804"/>
    </location>
</feature>
<name>A0A1I8HH58_9PLAT</name>
<dbReference type="AlphaFoldDB" id="A0A1I8HH58"/>
<sequence length="992" mass="110411">LVSRAFIHHPDAVGTITRWHQSCLNASSLGDGQFCLCRTASPPHRLVCVAAREAALGRPYDGIDRISPKAVILVPLAFLNGVLVAIPAEKMVALHVLLWHIYSVVIAAAVHHEAKLFEVTKISQSSQFVSLLDRHFAGPQALRRVLVQTLHYNQKNCRPNSEMTVGSNAGGSVRRRWEVRKHWNDFLVTSSVRGLKRTTTSETRFLRLFWVVFLLGSLALMLYQISSVVDTYLHQKDSTAMQSKQLDIDVPFPAVSVCREATYSSHKQMRQAMERHNASVTTPQSYSRRVADLLYRHFRNATNMTEDELEEAKMALLRFDTARSYQAQIPRAAIKEVALPLIRQIATARANFANGSSTSLASNMDIIGMDVETDDYPSSSYDAELWGMRVMDFYHWRYFLCQTLEITLSREEMNEMRSLDLLLWYAADDFNTSISGVADRAFAMRGFWSADGIRLALHPAGEHGKVHIDNGATLVRSGGYSEIRFRPSITRYLNCSDRELQHGDQGGYSYNMNDCKYLNYDEELRRQCNCTMDPLAWDYHQCIRINWTDLDMSDWGGCMGRVEWNRKSCSRPACTHTEYRYEASFAPWNINDFQWRWIVDLLLNRDEALPLYLAMSQVGEAESGIDYRESSALFQRIKNNLTSLTISRQSGLVAYQQEVRLTSIANMLSSCGGALSLFMGITLTLMAEFIEFLYKLFRPAFQRSKTPAKQQDAASDNEGQADRKEASLKQGILDQQKDDAITRKSWKILKFFGPYASTYLSGIRRRSSLSQCISESKSQSLSARVSSSAGDRPAVVAAHSAKSAASERDTAGAGSVGGGSGGGGSGDGGTESGGGKGIKRQNPMGWQAAASQNFGHRLAQTAQRQGVGLKAAQLLRPALQHLRPVLNEALPVLLEQVAEPLTEFAVATVQLQDAASAGLGPANNTNPSCPPCWCKAISWLAASARNLSASNWAQVARRPGSGVKQRKQKLRQASLHPFGMSGCRRYIPIWVF</sequence>
<evidence type="ECO:0000256" key="2">
    <source>
        <dbReference type="ARBA" id="ARBA00022448"/>
    </source>
</evidence>
<keyword evidence="10 11" id="KW-0407">Ion channel</keyword>
<evidence type="ECO:0000256" key="7">
    <source>
        <dbReference type="ARBA" id="ARBA00023065"/>
    </source>
</evidence>
<reference evidence="15" key="1">
    <citation type="submission" date="2016-11" db="UniProtKB">
        <authorList>
            <consortium name="WormBaseParasite"/>
        </authorList>
    </citation>
    <scope>IDENTIFICATION</scope>
</reference>
<feature type="transmembrane region" description="Helical" evidence="13">
    <location>
        <begin position="66"/>
        <end position="86"/>
    </location>
</feature>
<dbReference type="Pfam" id="PF00858">
    <property type="entry name" value="ASC"/>
    <property type="match status" value="1"/>
</dbReference>
<feature type="region of interest" description="Disordered" evidence="12">
    <location>
        <begin position="707"/>
        <end position="729"/>
    </location>
</feature>